<dbReference type="Gene3D" id="3.40.710.10">
    <property type="entry name" value="DD-peptidase/beta-lactamase superfamily"/>
    <property type="match status" value="1"/>
</dbReference>
<protein>
    <submittedName>
        <fullName evidence="2">Class A beta-lactamase-related serine hydrolase</fullName>
    </submittedName>
</protein>
<dbReference type="RefSeq" id="WP_127690948.1">
    <property type="nucleotide sequence ID" value="NZ_RZUL01000003.1"/>
</dbReference>
<dbReference type="InterPro" id="IPR001466">
    <property type="entry name" value="Beta-lactam-related"/>
</dbReference>
<evidence type="ECO:0000313" key="2">
    <source>
        <dbReference type="EMBL" id="RVT40949.1"/>
    </source>
</evidence>
<dbReference type="InterPro" id="IPR012338">
    <property type="entry name" value="Beta-lactam/transpept-like"/>
</dbReference>
<dbReference type="Proteomes" id="UP000282977">
    <property type="component" value="Unassembled WGS sequence"/>
</dbReference>
<dbReference type="Pfam" id="PF00144">
    <property type="entry name" value="Beta-lactamase"/>
    <property type="match status" value="1"/>
</dbReference>
<reference evidence="2 3" key="1">
    <citation type="submission" date="2019-01" db="EMBL/GenBank/DDBJ databases">
        <authorList>
            <person name="Chen W.-M."/>
        </authorList>
    </citation>
    <scope>NUCLEOTIDE SEQUENCE [LARGE SCALE GENOMIC DNA]</scope>
    <source>
        <strain evidence="2 3">TLA-22</strain>
    </source>
</reference>
<name>A0A437J707_9SPHN</name>
<keyword evidence="3" id="KW-1185">Reference proteome</keyword>
<evidence type="ECO:0000259" key="1">
    <source>
        <dbReference type="Pfam" id="PF00144"/>
    </source>
</evidence>
<dbReference type="AlphaFoldDB" id="A0A437J707"/>
<dbReference type="SUPFAM" id="SSF56601">
    <property type="entry name" value="beta-lactamase/transpeptidase-like"/>
    <property type="match status" value="1"/>
</dbReference>
<dbReference type="EMBL" id="RZUL01000003">
    <property type="protein sequence ID" value="RVT40949.1"/>
    <property type="molecule type" value="Genomic_DNA"/>
</dbReference>
<dbReference type="GO" id="GO:0016787">
    <property type="term" value="F:hydrolase activity"/>
    <property type="evidence" value="ECO:0007669"/>
    <property type="project" value="UniProtKB-KW"/>
</dbReference>
<sequence>METLRTSASDEYVLPTAVAAGFDAKRLARIPDFVQRNFIDAGILPHAHILLSRDGNIVLDAVLGAARADGTALRHDALFRIASMTKPITSVAFMMLVEEGLVALDTPVAAILPEFATSEVRTGGGANGQPFATRAADGPMRMIDLLRHTSGLTYSFQARTPIDAAYGAARLDVFHQTRSSDEYVAALAALPLEFSPGSGWNYSVATDVLGIVIERVTGMPLDRVLRQRIFDPLAMHDSFFVLPKGKDARLTDAWQRDADGVRTLYDRGEASRWRTTPGSFSGGGGLLSSTHDYHRFCLMLRNGGTLDDARLLSPKTIALMTANHLPGGADLASISQSLFSESQNGGIGFGLGFAVTQNPAVAMLPGSVGEYYWGGMLSTFFFIDPCEGLIALFMTQVMPSSAVAIRRELKTLIYAALTDSRA</sequence>
<evidence type="ECO:0000313" key="3">
    <source>
        <dbReference type="Proteomes" id="UP000282977"/>
    </source>
</evidence>
<feature type="domain" description="Beta-lactamase-related" evidence="1">
    <location>
        <begin position="44"/>
        <end position="407"/>
    </location>
</feature>
<dbReference type="OrthoDB" id="9808046at2"/>
<dbReference type="PANTHER" id="PTHR43283:SF3">
    <property type="entry name" value="BETA-LACTAMASE FAMILY PROTEIN (AFU_ORTHOLOGUE AFUA_5G07500)"/>
    <property type="match status" value="1"/>
</dbReference>
<dbReference type="PANTHER" id="PTHR43283">
    <property type="entry name" value="BETA-LACTAMASE-RELATED"/>
    <property type="match status" value="1"/>
</dbReference>
<gene>
    <name evidence="2" type="ORF">ENE74_10855</name>
</gene>
<proteinExistence type="predicted"/>
<accession>A0A437J707</accession>
<dbReference type="InterPro" id="IPR050789">
    <property type="entry name" value="Diverse_Enzym_Activities"/>
</dbReference>
<comment type="caution">
    <text evidence="2">The sequence shown here is derived from an EMBL/GenBank/DDBJ whole genome shotgun (WGS) entry which is preliminary data.</text>
</comment>
<organism evidence="2 3">
    <name type="scientific">Sphingobium algorifonticola</name>
    <dbReference type="NCBI Taxonomy" id="2008318"/>
    <lineage>
        <taxon>Bacteria</taxon>
        <taxon>Pseudomonadati</taxon>
        <taxon>Pseudomonadota</taxon>
        <taxon>Alphaproteobacteria</taxon>
        <taxon>Sphingomonadales</taxon>
        <taxon>Sphingomonadaceae</taxon>
        <taxon>Sphingobium</taxon>
    </lineage>
</organism>
<keyword evidence="2" id="KW-0378">Hydrolase</keyword>